<organism evidence="2 3">
    <name type="scientific">Citricoccus parietis</name>
    <dbReference type="NCBI Taxonomy" id="592307"/>
    <lineage>
        <taxon>Bacteria</taxon>
        <taxon>Bacillati</taxon>
        <taxon>Actinomycetota</taxon>
        <taxon>Actinomycetes</taxon>
        <taxon>Micrococcales</taxon>
        <taxon>Micrococcaceae</taxon>
        <taxon>Citricoccus</taxon>
    </lineage>
</organism>
<gene>
    <name evidence="2" type="ORF">ACFFX0_20050</name>
</gene>
<reference evidence="2 3" key="1">
    <citation type="submission" date="2024-09" db="EMBL/GenBank/DDBJ databases">
        <authorList>
            <person name="Sun Q."/>
            <person name="Mori K."/>
        </authorList>
    </citation>
    <scope>NUCLEOTIDE SEQUENCE [LARGE SCALE GENOMIC DNA]</scope>
    <source>
        <strain evidence="2 3">CCM 7609</strain>
    </source>
</reference>
<comment type="caution">
    <text evidence="2">The sequence shown here is derived from an EMBL/GenBank/DDBJ whole genome shotgun (WGS) entry which is preliminary data.</text>
</comment>
<evidence type="ECO:0000313" key="3">
    <source>
        <dbReference type="Proteomes" id="UP001589575"/>
    </source>
</evidence>
<protein>
    <submittedName>
        <fullName evidence="2">Uncharacterized protein</fullName>
    </submittedName>
</protein>
<dbReference type="EMBL" id="JBHMFI010000001">
    <property type="protein sequence ID" value="MFB9073365.1"/>
    <property type="molecule type" value="Genomic_DNA"/>
</dbReference>
<proteinExistence type="predicted"/>
<name>A0ABV5G361_9MICC</name>
<evidence type="ECO:0000313" key="2">
    <source>
        <dbReference type="EMBL" id="MFB9073365.1"/>
    </source>
</evidence>
<accession>A0ABV5G361</accession>
<dbReference type="Proteomes" id="UP001589575">
    <property type="component" value="Unassembled WGS sequence"/>
</dbReference>
<sequence>MASWHPAAARHCTAVRPASCPRNGTDSVTGRPPPWGWTRAWRGSSRSSCAGGRWWVPGVTWPSPCSPRPGCPRIPGRGASGCCGVWTRSWLRGTSPRPRCGPRLWRTCPRPPCDPPCWATCPPPPDTTTVPGRNWSLGGQRPRAGARRCGRRGPADGAARGGVLGRAHDGPLGRAGHGPDRARHPGTHRVRGDLRLGSLRSGAHGRGGAQL</sequence>
<feature type="region of interest" description="Disordered" evidence="1">
    <location>
        <begin position="129"/>
        <end position="211"/>
    </location>
</feature>
<feature type="compositionally biased region" description="Basic and acidic residues" evidence="1">
    <location>
        <begin position="166"/>
        <end position="183"/>
    </location>
</feature>
<keyword evidence="3" id="KW-1185">Reference proteome</keyword>
<evidence type="ECO:0000256" key="1">
    <source>
        <dbReference type="SAM" id="MobiDB-lite"/>
    </source>
</evidence>